<proteinExistence type="predicted"/>
<reference evidence="2 3" key="1">
    <citation type="journal article" date="2015" name="Genome Announc.">
        <title>Complete Genome Sequence of Microcystis aeruginosa NIES-2549, a Bloom-Forming Cyanobacterium from Lake Kasumigaura, Japan.</title>
        <authorList>
            <person name="Yamaguchi H."/>
            <person name="Suzuki S."/>
            <person name="Tanabe Y."/>
            <person name="Osana Y."/>
            <person name="Shimura Y."/>
            <person name="Ishida K."/>
            <person name="Kawachi M."/>
        </authorList>
    </citation>
    <scope>NUCLEOTIDE SEQUENCE [LARGE SCALE GENOMIC DNA]</scope>
    <source>
        <strain evidence="2 3">NIES-2549</strain>
    </source>
</reference>
<dbReference type="Proteomes" id="UP000034103">
    <property type="component" value="Chromosome"/>
</dbReference>
<organism evidence="2 3">
    <name type="scientific">Microcystis aeruginosa NIES-2549</name>
    <dbReference type="NCBI Taxonomy" id="1641812"/>
    <lineage>
        <taxon>Bacteria</taxon>
        <taxon>Bacillati</taxon>
        <taxon>Cyanobacteriota</taxon>
        <taxon>Cyanophyceae</taxon>
        <taxon>Oscillatoriophycideae</taxon>
        <taxon>Chroococcales</taxon>
        <taxon>Microcystaceae</taxon>
        <taxon>Microcystis</taxon>
    </lineage>
</organism>
<sequence>MVLAKLIDFRVVGKNRLSKIASASSAIAFSTLAISPVQAAQLIIPNTTVFGNNVLLGPSFTVSQNFSPLDTLSVNVSGTVYLAPGTLAMNAAGIITQTTDPENVGQTITSFTGLTPILPGKPFGSLLIGNNTLGFFPLFSANAANGFGSSTPPTNLSLSGVALSSIFTNVGFTGITAGTVLEFRVNDGTDAWEDNSGQFFITSTPEPSTILGLGVLGFGAFCQRRLSQEKKSKQDN</sequence>
<gene>
    <name evidence="2" type="ORF">MYAER_0153</name>
</gene>
<evidence type="ECO:0000256" key="1">
    <source>
        <dbReference type="SAM" id="SignalP"/>
    </source>
</evidence>
<feature type="chain" id="PRO_5002510324" evidence="1">
    <location>
        <begin position="40"/>
        <end position="236"/>
    </location>
</feature>
<dbReference type="NCBIfam" id="TIGR04155">
    <property type="entry name" value="cyano_PEP"/>
    <property type="match status" value="1"/>
</dbReference>
<evidence type="ECO:0000313" key="2">
    <source>
        <dbReference type="EMBL" id="AKE62517.1"/>
    </source>
</evidence>
<evidence type="ECO:0000313" key="3">
    <source>
        <dbReference type="Proteomes" id="UP000034103"/>
    </source>
</evidence>
<dbReference type="EMBL" id="CP011304">
    <property type="protein sequence ID" value="AKE62517.1"/>
    <property type="molecule type" value="Genomic_DNA"/>
</dbReference>
<dbReference type="AlphaFoldDB" id="A0A0F6U0Y8"/>
<dbReference type="HOGENOM" id="CLU_1048556_0_0_3"/>
<keyword evidence="1" id="KW-0732">Signal</keyword>
<feature type="signal peptide" evidence="1">
    <location>
        <begin position="1"/>
        <end position="39"/>
    </location>
</feature>
<dbReference type="NCBIfam" id="TIGR02595">
    <property type="entry name" value="PEP_CTERM"/>
    <property type="match status" value="1"/>
</dbReference>
<dbReference type="InterPro" id="IPR026374">
    <property type="entry name" value="Cyano_PEP"/>
</dbReference>
<dbReference type="InterPro" id="IPR013424">
    <property type="entry name" value="Ice-binding_C"/>
</dbReference>
<protein>
    <submittedName>
        <fullName evidence="2">Uncharacterized protein</fullName>
    </submittedName>
</protein>
<dbReference type="RefSeq" id="WP_046660559.1">
    <property type="nucleotide sequence ID" value="NZ_CP011304.1"/>
</dbReference>
<accession>A0A0F6U0Y8</accession>
<name>A0A0F6U0Y8_MICAE</name>
<dbReference type="PATRIC" id="fig|1641812.3.peg.158"/>